<evidence type="ECO:0000313" key="2">
    <source>
        <dbReference type="Proteomes" id="UP000298663"/>
    </source>
</evidence>
<accession>A0A4U5MV66</accession>
<gene>
    <name evidence="1" type="ORF">L596_021015</name>
</gene>
<organism evidence="1 2">
    <name type="scientific">Steinernema carpocapsae</name>
    <name type="common">Entomopathogenic nematode</name>
    <dbReference type="NCBI Taxonomy" id="34508"/>
    <lineage>
        <taxon>Eukaryota</taxon>
        <taxon>Metazoa</taxon>
        <taxon>Ecdysozoa</taxon>
        <taxon>Nematoda</taxon>
        <taxon>Chromadorea</taxon>
        <taxon>Rhabditida</taxon>
        <taxon>Tylenchina</taxon>
        <taxon>Panagrolaimomorpha</taxon>
        <taxon>Strongyloidoidea</taxon>
        <taxon>Steinernematidae</taxon>
        <taxon>Steinernema</taxon>
    </lineage>
</organism>
<keyword evidence="2" id="KW-1185">Reference proteome</keyword>
<name>A0A4U5MV66_STECR</name>
<proteinExistence type="predicted"/>
<dbReference type="EMBL" id="AZBU02000006">
    <property type="protein sequence ID" value="TKR73737.1"/>
    <property type="molecule type" value="Genomic_DNA"/>
</dbReference>
<protein>
    <submittedName>
        <fullName evidence="1">Uncharacterized protein</fullName>
    </submittedName>
</protein>
<reference evidence="1 2" key="2">
    <citation type="journal article" date="2019" name="G3 (Bethesda)">
        <title>Hybrid Assembly of the Genome of the Entomopathogenic Nematode Steinernema carpocapsae Identifies the X-Chromosome.</title>
        <authorList>
            <person name="Serra L."/>
            <person name="Macchietto M."/>
            <person name="Macias-Munoz A."/>
            <person name="McGill C.J."/>
            <person name="Rodriguez I.M."/>
            <person name="Rodriguez B."/>
            <person name="Murad R."/>
            <person name="Mortazavi A."/>
        </authorList>
    </citation>
    <scope>NUCLEOTIDE SEQUENCE [LARGE SCALE GENOMIC DNA]</scope>
    <source>
        <strain evidence="1 2">ALL</strain>
    </source>
</reference>
<dbReference type="AlphaFoldDB" id="A0A4U5MV66"/>
<evidence type="ECO:0000313" key="1">
    <source>
        <dbReference type="EMBL" id="TKR73737.1"/>
    </source>
</evidence>
<comment type="caution">
    <text evidence="1">The sequence shown here is derived from an EMBL/GenBank/DDBJ whole genome shotgun (WGS) entry which is preliminary data.</text>
</comment>
<dbReference type="Proteomes" id="UP000298663">
    <property type="component" value="Unassembled WGS sequence"/>
</dbReference>
<sequence>MRGESGSSIRVFYQARSDAVFFVEFSAFSGYFPCGEAATYTYGFAERLQQNEQPYFIFKTLKRWKMNSLSHRKNPDRASRSAVIRYHTVILHIKKKQIVNLEQHAT</sequence>
<reference evidence="1 2" key="1">
    <citation type="journal article" date="2015" name="Genome Biol.">
        <title>Comparative genomics of Steinernema reveals deeply conserved gene regulatory networks.</title>
        <authorList>
            <person name="Dillman A.R."/>
            <person name="Macchietto M."/>
            <person name="Porter C.F."/>
            <person name="Rogers A."/>
            <person name="Williams B."/>
            <person name="Antoshechkin I."/>
            <person name="Lee M.M."/>
            <person name="Goodwin Z."/>
            <person name="Lu X."/>
            <person name="Lewis E.E."/>
            <person name="Goodrich-Blair H."/>
            <person name="Stock S.P."/>
            <person name="Adams B.J."/>
            <person name="Sternberg P.W."/>
            <person name="Mortazavi A."/>
        </authorList>
    </citation>
    <scope>NUCLEOTIDE SEQUENCE [LARGE SCALE GENOMIC DNA]</scope>
    <source>
        <strain evidence="1 2">ALL</strain>
    </source>
</reference>